<dbReference type="OrthoDB" id="1121113at2"/>
<proteinExistence type="predicted"/>
<dbReference type="RefSeq" id="WP_106480753.1">
    <property type="nucleotide sequence ID" value="NZ_CP032819.1"/>
</dbReference>
<reference evidence="2 3" key="1">
    <citation type="submission" date="2018-10" db="EMBL/GenBank/DDBJ databases">
        <title>Butyricimonas faecalis sp. nov., isolated from human faeces and emended description of the genus Butyricimonas.</title>
        <authorList>
            <person name="Le Roy T."/>
            <person name="Van der Smissen P."/>
            <person name="Paquot A."/>
            <person name="Delzenne N."/>
            <person name="Muccioli G."/>
            <person name="Collet J.-F."/>
            <person name="Cani P.D."/>
        </authorList>
    </citation>
    <scope>NUCLEOTIDE SEQUENCE [LARGE SCALE GENOMIC DNA]</scope>
    <source>
        <strain evidence="2 3">H184</strain>
    </source>
</reference>
<feature type="transmembrane region" description="Helical" evidence="1">
    <location>
        <begin position="70"/>
        <end position="91"/>
    </location>
</feature>
<organism evidence="2 3">
    <name type="scientific">Butyricimonas faecalis</name>
    <dbReference type="NCBI Taxonomy" id="2093856"/>
    <lineage>
        <taxon>Bacteria</taxon>
        <taxon>Pseudomonadati</taxon>
        <taxon>Bacteroidota</taxon>
        <taxon>Bacteroidia</taxon>
        <taxon>Bacteroidales</taxon>
        <taxon>Odoribacteraceae</taxon>
        <taxon>Butyricimonas</taxon>
    </lineage>
</organism>
<keyword evidence="3" id="KW-1185">Reference proteome</keyword>
<dbReference type="EMBL" id="CP032819">
    <property type="protein sequence ID" value="AZS30032.1"/>
    <property type="molecule type" value="Genomic_DNA"/>
</dbReference>
<dbReference type="Proteomes" id="UP000270673">
    <property type="component" value="Chromosome"/>
</dbReference>
<dbReference type="KEGG" id="buy:D8S85_11075"/>
<evidence type="ECO:0000313" key="2">
    <source>
        <dbReference type="EMBL" id="AZS30032.1"/>
    </source>
</evidence>
<protein>
    <submittedName>
        <fullName evidence="2">Uncharacterized protein</fullName>
    </submittedName>
</protein>
<keyword evidence="1" id="KW-0472">Membrane</keyword>
<sequence length="102" mass="12160">MGLFKQPEYRRFNLKPRYWDPEAEARKEREKRIRAELGLAEDGNEYIPDVRASLQKEYAKRKGDRAGLRLGYSTRLFMILIIILIGIFYLATYKIDLIMKLF</sequence>
<keyword evidence="1" id="KW-0812">Transmembrane</keyword>
<name>A0A3S9VU18_9BACT</name>
<gene>
    <name evidence="2" type="ORF">D8S85_11075</name>
</gene>
<keyword evidence="1" id="KW-1133">Transmembrane helix</keyword>
<evidence type="ECO:0000256" key="1">
    <source>
        <dbReference type="SAM" id="Phobius"/>
    </source>
</evidence>
<dbReference type="AlphaFoldDB" id="A0A3S9VU18"/>
<accession>A0A3S9VU18</accession>
<evidence type="ECO:0000313" key="3">
    <source>
        <dbReference type="Proteomes" id="UP000270673"/>
    </source>
</evidence>